<proteinExistence type="inferred from homology"/>
<evidence type="ECO:0000313" key="8">
    <source>
        <dbReference type="Proteomes" id="UP000594454"/>
    </source>
</evidence>
<evidence type="ECO:0000256" key="1">
    <source>
        <dbReference type="ARBA" id="ARBA00008968"/>
    </source>
</evidence>
<protein>
    <recommendedName>
        <fullName evidence="2">Vacuolar fusion protein MON1 homolog</fullName>
    </recommendedName>
</protein>
<evidence type="ECO:0000259" key="6">
    <source>
        <dbReference type="Pfam" id="PF19038"/>
    </source>
</evidence>
<dbReference type="InterPro" id="IPR043970">
    <property type="entry name" value="FUZ/MON1/HPS1_longin_3"/>
</dbReference>
<reference evidence="7 8" key="1">
    <citation type="submission" date="2020-11" db="EMBL/GenBank/DDBJ databases">
        <authorList>
            <person name="Wallbank WR R."/>
            <person name="Pardo Diaz C."/>
            <person name="Kozak K."/>
            <person name="Martin S."/>
            <person name="Jiggins C."/>
            <person name="Moest M."/>
            <person name="Warren A I."/>
            <person name="Generalovic N T."/>
            <person name="Byers J.R.P. K."/>
            <person name="Montejo-Kovacevich G."/>
            <person name="Yen C E."/>
        </authorList>
    </citation>
    <scope>NUCLEOTIDE SEQUENCE [LARGE SCALE GENOMIC DNA]</scope>
</reference>
<dbReference type="PANTHER" id="PTHR13027">
    <property type="entry name" value="SAND PROTEIN-RELATED"/>
    <property type="match status" value="1"/>
</dbReference>
<dbReference type="OrthoDB" id="272411at2759"/>
<dbReference type="InParanoid" id="A0A7R8UF50"/>
<dbReference type="Pfam" id="PF19036">
    <property type="entry name" value="Fuz_longin_1"/>
    <property type="match status" value="1"/>
</dbReference>
<dbReference type="EMBL" id="LR899009">
    <property type="protein sequence ID" value="CAD7079631.1"/>
    <property type="molecule type" value="Genomic_DNA"/>
</dbReference>
<dbReference type="OMA" id="QQPFNAK"/>
<dbReference type="InterPro" id="IPR043971">
    <property type="entry name" value="FUZ/MON1/HPS1_longin_2"/>
</dbReference>
<organism evidence="7 8">
    <name type="scientific">Hermetia illucens</name>
    <name type="common">Black soldier fly</name>
    <dbReference type="NCBI Taxonomy" id="343691"/>
    <lineage>
        <taxon>Eukaryota</taxon>
        <taxon>Metazoa</taxon>
        <taxon>Ecdysozoa</taxon>
        <taxon>Arthropoda</taxon>
        <taxon>Hexapoda</taxon>
        <taxon>Insecta</taxon>
        <taxon>Pterygota</taxon>
        <taxon>Neoptera</taxon>
        <taxon>Endopterygota</taxon>
        <taxon>Diptera</taxon>
        <taxon>Brachycera</taxon>
        <taxon>Stratiomyomorpha</taxon>
        <taxon>Stratiomyidae</taxon>
        <taxon>Hermetiinae</taxon>
        <taxon>Hermetia</taxon>
    </lineage>
</organism>
<dbReference type="PRINTS" id="PR01546">
    <property type="entry name" value="YEAST73DUF"/>
</dbReference>
<dbReference type="Pfam" id="PF19037">
    <property type="entry name" value="Fuz_longin_2"/>
    <property type="match status" value="1"/>
</dbReference>
<dbReference type="PANTHER" id="PTHR13027:SF7">
    <property type="entry name" value="VACUOLAR FUSION PROTEIN MON1 HOMOLOG"/>
    <property type="match status" value="1"/>
</dbReference>
<evidence type="ECO:0000259" key="5">
    <source>
        <dbReference type="Pfam" id="PF19037"/>
    </source>
</evidence>
<comment type="similarity">
    <text evidence="1 2">Belongs to the MON1/SAND family.</text>
</comment>
<name>A0A7R8UF50_HERIL</name>
<keyword evidence="8" id="KW-1185">Reference proteome</keyword>
<dbReference type="AlphaFoldDB" id="A0A7R8UF50"/>
<evidence type="ECO:0000313" key="7">
    <source>
        <dbReference type="EMBL" id="CAD7079631.1"/>
    </source>
</evidence>
<feature type="domain" description="FUZ/MON1/HPS1 third Longin" evidence="6">
    <location>
        <begin position="391"/>
        <end position="489"/>
    </location>
</feature>
<dbReference type="Proteomes" id="UP000594454">
    <property type="component" value="Chromosome 1"/>
</dbReference>
<dbReference type="Pfam" id="PF19038">
    <property type="entry name" value="Fuz_longin_3"/>
    <property type="match status" value="1"/>
</dbReference>
<evidence type="ECO:0000256" key="2">
    <source>
        <dbReference type="RuleBase" id="RU367048"/>
    </source>
</evidence>
<dbReference type="FunCoup" id="A0A7R8UF50">
    <property type="interactions" value="738"/>
</dbReference>
<dbReference type="InterPro" id="IPR004353">
    <property type="entry name" value="Mon1"/>
</dbReference>
<feature type="domain" description="FUZ/MON1/HPS1 first Longin" evidence="4">
    <location>
        <begin position="95"/>
        <end position="215"/>
    </location>
</feature>
<accession>A0A7R8UF50</accession>
<feature type="domain" description="FUZ/MON1/HPS1 second Longin" evidence="5">
    <location>
        <begin position="263"/>
        <end position="360"/>
    </location>
</feature>
<dbReference type="GO" id="GO:0032510">
    <property type="term" value="P:endosome to lysosome transport via multivesicular body sorting pathway"/>
    <property type="evidence" value="ECO:0007669"/>
    <property type="project" value="TreeGrafter"/>
</dbReference>
<evidence type="ECO:0000256" key="3">
    <source>
        <dbReference type="SAM" id="MobiDB-lite"/>
    </source>
</evidence>
<evidence type="ECO:0000259" key="4">
    <source>
        <dbReference type="Pfam" id="PF19036"/>
    </source>
</evidence>
<sequence length="501" mass="57327">METGSSTPAGSEENFEDFSDGTVDYQEVEEEENKHSIIQEIRNELSPEGASSSNGFKKSESFASVRSKDFCESMEDLDVSPDDYFHDKEWIQKRKHIFILSSAGKPIYSLHENEGKLATLCGTLQALVSFVQANNDTITSIVADGIKFVFLIRSSLILVAATRDNIAVQQLQMQLNDVYNQILSTLPHMTKIFEKRQNYDLRKQLAGTERLIDHLLVNDTSNKKITNNVFTTLTNTVQVLPLSTAMRNNVTSAIQNNCSKIRDLVFAVLIANNKLIVLVRMKKYSIHPADLRLIFNLIECSESFKTAESWTPICLPKFDMNGYLYAHVSYLADDCQACLLLLSVDPNVFFTLSDAKKKITEKLRRSHCLEAINEEMNNRGVNLRTIGIPEMRHFLYKCKVSAQLLCAELTHPYSSPSEFDRLYSIYCDMYHRIHNNLRPLKLIYHVGEKELVLAWVAQAYELYAVFEPTIDKNLVIKLVNKLVRWVEKEQDILFIKNHPNF</sequence>
<gene>
    <name evidence="7" type="ORF">HERILL_LOCUS2839</name>
</gene>
<dbReference type="InterPro" id="IPR043972">
    <property type="entry name" value="FUZ/MON1/HPS1_longin_1"/>
</dbReference>
<comment type="function">
    <text evidence="2">Plays an important role in membrane trafficking through the secretory apparatus.</text>
</comment>
<dbReference type="GO" id="GO:0035658">
    <property type="term" value="C:Mon1-Ccz1 complex"/>
    <property type="evidence" value="ECO:0007669"/>
    <property type="project" value="TreeGrafter"/>
</dbReference>
<dbReference type="GO" id="GO:0006623">
    <property type="term" value="P:protein targeting to vacuole"/>
    <property type="evidence" value="ECO:0007669"/>
    <property type="project" value="UniProtKB-UniRule"/>
</dbReference>
<feature type="region of interest" description="Disordered" evidence="3">
    <location>
        <begin position="1"/>
        <end position="34"/>
    </location>
</feature>